<sequence>MIATYRHLGITDECVTCEACGKPNLRSTVVLGILDTDGNVEGTVYYGSSCAARALGARSSRDVLARARAAHRKTVAAADLARDFFTRYDLPEDGTITTKELIKAACKIAPDNRHVCVDYDSSIETTMDLIALHRRALADANLISGESR</sequence>
<keyword evidence="2" id="KW-1185">Reference proteome</keyword>
<gene>
    <name evidence="1" type="ORF">FCN18_24350</name>
</gene>
<evidence type="ECO:0008006" key="3">
    <source>
        <dbReference type="Google" id="ProtNLM"/>
    </source>
</evidence>
<reference evidence="1 2" key="1">
    <citation type="journal article" date="2015" name="Antonie Van Leeuwenhoek">
        <title>Prauserella endophytica sp. nov., an endophytic actinobacterium isolated from Tamarix taklamakanensis.</title>
        <authorList>
            <person name="Liu J.M."/>
            <person name="Habden X."/>
            <person name="Guo L."/>
            <person name="Tuo L."/>
            <person name="Jiang Z.K."/>
            <person name="Liu S.W."/>
            <person name="Liu X.F."/>
            <person name="Chen L."/>
            <person name="Li R.F."/>
            <person name="Zhang Y.Q."/>
            <person name="Sun C.H."/>
        </authorList>
    </citation>
    <scope>NUCLEOTIDE SEQUENCE [LARGE SCALE GENOMIC DNA]</scope>
    <source>
        <strain evidence="1 2">CGMCC 4.7182</strain>
    </source>
</reference>
<protein>
    <recommendedName>
        <fullName evidence="3">EF-hand domain-containing protein</fullName>
    </recommendedName>
</protein>
<proteinExistence type="predicted"/>
<comment type="caution">
    <text evidence="1">The sequence shown here is derived from an EMBL/GenBank/DDBJ whole genome shotgun (WGS) entry which is preliminary data.</text>
</comment>
<evidence type="ECO:0000313" key="1">
    <source>
        <dbReference type="EMBL" id="TKG67040.1"/>
    </source>
</evidence>
<name>A0ABY2S075_9PSEU</name>
<dbReference type="Proteomes" id="UP000309992">
    <property type="component" value="Unassembled WGS sequence"/>
</dbReference>
<accession>A0ABY2S075</accession>
<evidence type="ECO:0000313" key="2">
    <source>
        <dbReference type="Proteomes" id="UP000309992"/>
    </source>
</evidence>
<organism evidence="1 2">
    <name type="scientific">Prauserella endophytica</name>
    <dbReference type="NCBI Taxonomy" id="1592324"/>
    <lineage>
        <taxon>Bacteria</taxon>
        <taxon>Bacillati</taxon>
        <taxon>Actinomycetota</taxon>
        <taxon>Actinomycetes</taxon>
        <taxon>Pseudonocardiales</taxon>
        <taxon>Pseudonocardiaceae</taxon>
        <taxon>Prauserella</taxon>
        <taxon>Prauserella coralliicola group</taxon>
    </lineage>
</organism>
<dbReference type="RefSeq" id="WP_137096172.1">
    <property type="nucleotide sequence ID" value="NZ_SWMS01000014.1"/>
</dbReference>
<dbReference type="EMBL" id="SWMS01000014">
    <property type="protein sequence ID" value="TKG67040.1"/>
    <property type="molecule type" value="Genomic_DNA"/>
</dbReference>